<evidence type="ECO:0000313" key="3">
    <source>
        <dbReference type="EMBL" id="KAK4444014.1"/>
    </source>
</evidence>
<evidence type="ECO:0000256" key="1">
    <source>
        <dbReference type="SAM" id="MobiDB-lite"/>
    </source>
</evidence>
<sequence>MPTTPTARKSRKTNREVTSHSTNTPAPTPKPTPQLTHTVTQCPSFKYGSLVQKAQQIRILHLIPGKPDTPLSGLLQIASLESKSRPEFDAISYVWGDPRATSHISIDGRNLPIASNLHNALVAIRHESEWRILWVDALCINQQDIQERGHQVQLMRNIFSSARIVRVWLEVDVDPTSPVFDAARRLWVDDDNFTMANIFPENPQYSSMPTNPAGLVHHEQYPPEFWTPLYEIISDAYWGRVWTQQEFFLSKSLIFHFPRGTSDPEPILRFEAATVIGYASVDVKRALPTQKIVEMADSVGGFGGIFRGLFSRRYVGFAAVKLDQNNFDTLAPWDRPNLFDLVLKTPTLDASDPRDRVYGVIGLARDCIKHPLQADYTLSLVQTYIKVIHHFIDTHNNLDFLCCYDAAYSVGPWYDVKPDEDIPSWLPYLKRSSQPLYQWLGEWCRASGTMQHRPAGGKVSSPDDNNNNNNNNTLLHVRGVQCDVITASARSSFIDTPVPALHRDIESIYQTTQPISSSSSSPCMWHDPTFIWTLFFQWVKDMDSGAAYIFEKRLTTLHQLGIDAQDVMSTCESSPALSNLTLTELIKKSPSDLSDFLTEDQLTVARGLWPGDEVWVLFGCPMPMVLRPCVDDQVHV</sequence>
<dbReference type="PANTHER" id="PTHR24148:SF73">
    <property type="entry name" value="HET DOMAIN PROTEIN (AFU_ORTHOLOGUE AFUA_8G01020)"/>
    <property type="match status" value="1"/>
</dbReference>
<feature type="domain" description="Heterokaryon incompatibility" evidence="2">
    <location>
        <begin position="88"/>
        <end position="246"/>
    </location>
</feature>
<evidence type="ECO:0000259" key="2">
    <source>
        <dbReference type="Pfam" id="PF06985"/>
    </source>
</evidence>
<comment type="caution">
    <text evidence="3">The sequence shown here is derived from an EMBL/GenBank/DDBJ whole genome shotgun (WGS) entry which is preliminary data.</text>
</comment>
<dbReference type="AlphaFoldDB" id="A0AAV9G7E7"/>
<organism evidence="3 4">
    <name type="scientific">Podospora aff. communis PSN243</name>
    <dbReference type="NCBI Taxonomy" id="3040156"/>
    <lineage>
        <taxon>Eukaryota</taxon>
        <taxon>Fungi</taxon>
        <taxon>Dikarya</taxon>
        <taxon>Ascomycota</taxon>
        <taxon>Pezizomycotina</taxon>
        <taxon>Sordariomycetes</taxon>
        <taxon>Sordariomycetidae</taxon>
        <taxon>Sordariales</taxon>
        <taxon>Podosporaceae</taxon>
        <taxon>Podospora</taxon>
    </lineage>
</organism>
<reference evidence="3" key="1">
    <citation type="journal article" date="2023" name="Mol. Phylogenet. Evol.">
        <title>Genome-scale phylogeny and comparative genomics of the fungal order Sordariales.</title>
        <authorList>
            <person name="Hensen N."/>
            <person name="Bonometti L."/>
            <person name="Westerberg I."/>
            <person name="Brannstrom I.O."/>
            <person name="Guillou S."/>
            <person name="Cros-Aarteil S."/>
            <person name="Calhoun S."/>
            <person name="Haridas S."/>
            <person name="Kuo A."/>
            <person name="Mondo S."/>
            <person name="Pangilinan J."/>
            <person name="Riley R."/>
            <person name="LaButti K."/>
            <person name="Andreopoulos B."/>
            <person name="Lipzen A."/>
            <person name="Chen C."/>
            <person name="Yan M."/>
            <person name="Daum C."/>
            <person name="Ng V."/>
            <person name="Clum A."/>
            <person name="Steindorff A."/>
            <person name="Ohm R.A."/>
            <person name="Martin F."/>
            <person name="Silar P."/>
            <person name="Natvig D.O."/>
            <person name="Lalanne C."/>
            <person name="Gautier V."/>
            <person name="Ament-Velasquez S.L."/>
            <person name="Kruys A."/>
            <person name="Hutchinson M.I."/>
            <person name="Powell A.J."/>
            <person name="Barry K."/>
            <person name="Miller A.N."/>
            <person name="Grigoriev I.V."/>
            <person name="Debuchy R."/>
            <person name="Gladieux P."/>
            <person name="Hiltunen Thoren M."/>
            <person name="Johannesson H."/>
        </authorList>
    </citation>
    <scope>NUCLEOTIDE SEQUENCE</scope>
    <source>
        <strain evidence="3">PSN243</strain>
    </source>
</reference>
<protein>
    <submittedName>
        <fullName evidence="3">Heterokaryon incompatibility protein-domain-containing protein</fullName>
    </submittedName>
</protein>
<accession>A0AAV9G7E7</accession>
<dbReference type="InterPro" id="IPR010730">
    <property type="entry name" value="HET"/>
</dbReference>
<gene>
    <name evidence="3" type="ORF">QBC34DRAFT_498612</name>
</gene>
<dbReference type="InterPro" id="IPR052895">
    <property type="entry name" value="HetReg/Transcr_Mod"/>
</dbReference>
<evidence type="ECO:0000313" key="4">
    <source>
        <dbReference type="Proteomes" id="UP001321760"/>
    </source>
</evidence>
<feature type="region of interest" description="Disordered" evidence="1">
    <location>
        <begin position="451"/>
        <end position="471"/>
    </location>
</feature>
<dbReference type="PANTHER" id="PTHR24148">
    <property type="entry name" value="ANKYRIN REPEAT DOMAIN-CONTAINING PROTEIN 39 HOMOLOG-RELATED"/>
    <property type="match status" value="1"/>
</dbReference>
<feature type="region of interest" description="Disordered" evidence="1">
    <location>
        <begin position="1"/>
        <end position="35"/>
    </location>
</feature>
<proteinExistence type="predicted"/>
<reference evidence="3" key="2">
    <citation type="submission" date="2023-05" db="EMBL/GenBank/DDBJ databases">
        <authorList>
            <consortium name="Lawrence Berkeley National Laboratory"/>
            <person name="Steindorff A."/>
            <person name="Hensen N."/>
            <person name="Bonometti L."/>
            <person name="Westerberg I."/>
            <person name="Brannstrom I.O."/>
            <person name="Guillou S."/>
            <person name="Cros-Aarteil S."/>
            <person name="Calhoun S."/>
            <person name="Haridas S."/>
            <person name="Kuo A."/>
            <person name="Mondo S."/>
            <person name="Pangilinan J."/>
            <person name="Riley R."/>
            <person name="Labutti K."/>
            <person name="Andreopoulos B."/>
            <person name="Lipzen A."/>
            <person name="Chen C."/>
            <person name="Yanf M."/>
            <person name="Daum C."/>
            <person name="Ng V."/>
            <person name="Clum A."/>
            <person name="Ohm R."/>
            <person name="Martin F."/>
            <person name="Silar P."/>
            <person name="Natvig D."/>
            <person name="Lalanne C."/>
            <person name="Gautier V."/>
            <person name="Ament-Velasquez S.L."/>
            <person name="Kruys A."/>
            <person name="Hutchinson M.I."/>
            <person name="Powell A.J."/>
            <person name="Barry K."/>
            <person name="Miller A.N."/>
            <person name="Grigoriev I.V."/>
            <person name="Debuchy R."/>
            <person name="Gladieux P."/>
            <person name="Thoren M.H."/>
            <person name="Johannesson H."/>
        </authorList>
    </citation>
    <scope>NUCLEOTIDE SEQUENCE</scope>
    <source>
        <strain evidence="3">PSN243</strain>
    </source>
</reference>
<dbReference type="EMBL" id="MU865983">
    <property type="protein sequence ID" value="KAK4444014.1"/>
    <property type="molecule type" value="Genomic_DNA"/>
</dbReference>
<name>A0AAV9G7E7_9PEZI</name>
<keyword evidence="4" id="KW-1185">Reference proteome</keyword>
<dbReference type="Pfam" id="PF06985">
    <property type="entry name" value="HET"/>
    <property type="match status" value="1"/>
</dbReference>
<dbReference type="Proteomes" id="UP001321760">
    <property type="component" value="Unassembled WGS sequence"/>
</dbReference>